<proteinExistence type="predicted"/>
<organism evidence="1 2">
    <name type="scientific">Vibrio cholerae</name>
    <dbReference type="NCBI Taxonomy" id="666"/>
    <lineage>
        <taxon>Bacteria</taxon>
        <taxon>Pseudomonadati</taxon>
        <taxon>Pseudomonadota</taxon>
        <taxon>Gammaproteobacteria</taxon>
        <taxon>Vibrionales</taxon>
        <taxon>Vibrionaceae</taxon>
        <taxon>Vibrio</taxon>
    </lineage>
</organism>
<gene>
    <name evidence="1" type="ORF">ERS013200_00133</name>
</gene>
<accession>A0A656AJ50</accession>
<dbReference type="AlphaFoldDB" id="A0A656AJ50"/>
<name>A0A656AJ50_VIBCL</name>
<dbReference type="Proteomes" id="UP000041770">
    <property type="component" value="Unassembled WGS sequence"/>
</dbReference>
<protein>
    <submittedName>
        <fullName evidence="1">Uncharacterized protein</fullName>
    </submittedName>
</protein>
<dbReference type="EMBL" id="CWQY01000001">
    <property type="protein sequence ID" value="CSB95060.1"/>
    <property type="molecule type" value="Genomic_DNA"/>
</dbReference>
<evidence type="ECO:0000313" key="2">
    <source>
        <dbReference type="Proteomes" id="UP000041770"/>
    </source>
</evidence>
<evidence type="ECO:0000313" key="1">
    <source>
        <dbReference type="EMBL" id="CSB95060.1"/>
    </source>
</evidence>
<sequence length="51" mass="5659">MRFQHFGFINQSTHPIRLLAFVEAGVANALDNLIAFGIRNRYGLNRSTPGG</sequence>
<reference evidence="1 2" key="1">
    <citation type="submission" date="2015-07" db="EMBL/GenBank/DDBJ databases">
        <authorList>
            <consortium name="Pathogen Informatics"/>
        </authorList>
    </citation>
    <scope>NUCLEOTIDE SEQUENCE [LARGE SCALE GENOMIC DNA]</scope>
    <source>
        <strain evidence="1 2">A316</strain>
    </source>
</reference>